<dbReference type="AlphaFoldDB" id="A0A4P6Q2I0"/>
<reference evidence="1 2" key="1">
    <citation type="submission" date="2019-02" db="EMBL/GenBank/DDBJ databases">
        <authorList>
            <person name="Khodamoradi S."/>
            <person name="Hahnke R.L."/>
            <person name="Kaempfer P."/>
            <person name="Schumann P."/>
            <person name="Rohde M."/>
            <person name="Steinert M."/>
            <person name="Luzhetskyy A."/>
            <person name="Wink J."/>
            <person name="Ruckert C."/>
        </authorList>
    </citation>
    <scope>NUCLEOTIDE SEQUENCE [LARGE SCALE GENOMIC DNA]</scope>
    <source>
        <strain evidence="1 2">M2</strain>
    </source>
</reference>
<evidence type="ECO:0000313" key="2">
    <source>
        <dbReference type="Proteomes" id="UP000292235"/>
    </source>
</evidence>
<proteinExistence type="predicted"/>
<name>A0A4P6Q2I0_9ACTN</name>
<gene>
    <name evidence="1" type="ORF">EKD16_15410</name>
</gene>
<accession>A0A4P6Q2I0</accession>
<keyword evidence="2" id="KW-1185">Reference proteome</keyword>
<protein>
    <submittedName>
        <fullName evidence="1">Uncharacterized protein</fullName>
    </submittedName>
</protein>
<sequence>MGDRRQHLAFTGLDLDTERLEALLDSCLLAPGEGLMHFQEDPFADQLGR</sequence>
<organism evidence="1 2">
    <name type="scientific">Streptomonospora litoralis</name>
    <dbReference type="NCBI Taxonomy" id="2498135"/>
    <lineage>
        <taxon>Bacteria</taxon>
        <taxon>Bacillati</taxon>
        <taxon>Actinomycetota</taxon>
        <taxon>Actinomycetes</taxon>
        <taxon>Streptosporangiales</taxon>
        <taxon>Nocardiopsidaceae</taxon>
        <taxon>Streptomonospora</taxon>
    </lineage>
</organism>
<dbReference type="KEGG" id="strr:EKD16_15410"/>
<dbReference type="EMBL" id="CP036455">
    <property type="protein sequence ID" value="QBI54856.1"/>
    <property type="molecule type" value="Genomic_DNA"/>
</dbReference>
<dbReference type="Proteomes" id="UP000292235">
    <property type="component" value="Chromosome"/>
</dbReference>
<evidence type="ECO:0000313" key="1">
    <source>
        <dbReference type="EMBL" id="QBI54856.1"/>
    </source>
</evidence>